<dbReference type="Pfam" id="PF02525">
    <property type="entry name" value="Flavodoxin_2"/>
    <property type="match status" value="1"/>
</dbReference>
<accession>A0ABT7CAQ7</accession>
<evidence type="ECO:0000256" key="2">
    <source>
        <dbReference type="ARBA" id="ARBA00023002"/>
    </source>
</evidence>
<evidence type="ECO:0000256" key="1">
    <source>
        <dbReference type="ARBA" id="ARBA00006252"/>
    </source>
</evidence>
<proteinExistence type="inferred from homology"/>
<dbReference type="InterPro" id="IPR003680">
    <property type="entry name" value="Flavodoxin_fold"/>
</dbReference>
<dbReference type="SUPFAM" id="SSF52218">
    <property type="entry name" value="Flavoproteins"/>
    <property type="match status" value="1"/>
</dbReference>
<reference evidence="4" key="1">
    <citation type="submission" date="2018-03" db="EMBL/GenBank/DDBJ databases">
        <authorList>
            <person name="Nunes O.C."/>
            <person name="Lopes A.R."/>
            <person name="Froufe H."/>
            <person name="Munoz-Merida A."/>
            <person name="Barroso C."/>
            <person name="Egas C."/>
        </authorList>
    </citation>
    <scope>NUCLEOTIDE SEQUENCE</scope>
    <source>
        <strain evidence="4">ON4</strain>
    </source>
</reference>
<comment type="similarity">
    <text evidence="1">Belongs to the NAD(P)H dehydrogenase (quinone) family.</text>
</comment>
<feature type="domain" description="Flavodoxin-like fold" evidence="3">
    <location>
        <begin position="8"/>
        <end position="188"/>
    </location>
</feature>
<dbReference type="RefSeq" id="WP_084147611.1">
    <property type="nucleotide sequence ID" value="NZ_CP028426.1"/>
</dbReference>
<gene>
    <name evidence="4" type="ORF">C7K25_13090</name>
</gene>
<evidence type="ECO:0000313" key="5">
    <source>
        <dbReference type="Proteomes" id="UP001170379"/>
    </source>
</evidence>
<dbReference type="EMBL" id="PXVD01000023">
    <property type="protein sequence ID" value="MDJ1372291.1"/>
    <property type="molecule type" value="Genomic_DNA"/>
</dbReference>
<organism evidence="4 5">
    <name type="scientific">Gulosibacter molinativorax</name>
    <dbReference type="NCBI Taxonomy" id="256821"/>
    <lineage>
        <taxon>Bacteria</taxon>
        <taxon>Bacillati</taxon>
        <taxon>Actinomycetota</taxon>
        <taxon>Actinomycetes</taxon>
        <taxon>Micrococcales</taxon>
        <taxon>Microbacteriaceae</taxon>
        <taxon>Gulosibacter</taxon>
    </lineage>
</organism>
<dbReference type="PANTHER" id="PTHR10204:SF34">
    <property type="entry name" value="NAD(P)H DEHYDROGENASE [QUINONE] 1 ISOFORM 1"/>
    <property type="match status" value="1"/>
</dbReference>
<dbReference type="Gene3D" id="3.40.50.360">
    <property type="match status" value="1"/>
</dbReference>
<name>A0ABT7CAQ7_9MICO</name>
<protein>
    <submittedName>
        <fullName evidence="4">NAD(P)H dehydrogenase</fullName>
    </submittedName>
</protein>
<dbReference type="PANTHER" id="PTHR10204">
    <property type="entry name" value="NAD P H OXIDOREDUCTASE-RELATED"/>
    <property type="match status" value="1"/>
</dbReference>
<reference evidence="4" key="2">
    <citation type="journal article" date="2022" name="Sci. Rep.">
        <title>In silico prediction of the enzymes involved in the degradation of the herbicide molinate by Gulosibacter molinativorax ON4T.</title>
        <authorList>
            <person name="Lopes A.R."/>
            <person name="Bunin E."/>
            <person name="Viana A.T."/>
            <person name="Froufe H."/>
            <person name="Munoz-Merida A."/>
            <person name="Pinho D."/>
            <person name="Figueiredo J."/>
            <person name="Barroso C."/>
            <person name="Vaz-Moreira I."/>
            <person name="Bellanger X."/>
            <person name="Egas C."/>
            <person name="Nunes O.C."/>
        </authorList>
    </citation>
    <scope>NUCLEOTIDE SEQUENCE</scope>
    <source>
        <strain evidence="4">ON4</strain>
    </source>
</reference>
<dbReference type="Proteomes" id="UP001170379">
    <property type="component" value="Unassembled WGS sequence"/>
</dbReference>
<evidence type="ECO:0000313" key="4">
    <source>
        <dbReference type="EMBL" id="MDJ1372291.1"/>
    </source>
</evidence>
<evidence type="ECO:0000259" key="3">
    <source>
        <dbReference type="Pfam" id="PF02525"/>
    </source>
</evidence>
<dbReference type="InterPro" id="IPR051545">
    <property type="entry name" value="NAD(P)H_dehydrogenase_qn"/>
</dbReference>
<keyword evidence="2" id="KW-0560">Oxidoreductase</keyword>
<dbReference type="InterPro" id="IPR029039">
    <property type="entry name" value="Flavoprotein-like_sf"/>
</dbReference>
<sequence>MTSIVRPRILIVVAHPVRDSHTWRVAGTLRELLGERGASVEIADLHGEEFNPVITAEDLAHYAGEGRASVDIVREHERLSRQDAVIMLSPMYWWTVSAMLKGWIDRVFTNGWAFGHGAAAGTKAELPFSRGGFVLLTSGSVADLDRHGYSSAAAAQLPYGVLSYCGRPDSPLLFLEESEAELTPEKAAHWRGQLEGFLDELASENLAIRALSPSTTSCPIDSH</sequence>
<comment type="caution">
    <text evidence="4">The sequence shown here is derived from an EMBL/GenBank/DDBJ whole genome shotgun (WGS) entry which is preliminary data.</text>
</comment>
<keyword evidence="5" id="KW-1185">Reference proteome</keyword>